<reference evidence="1 2" key="1">
    <citation type="submission" date="2024-08" db="EMBL/GenBank/DDBJ databases">
        <title>Insights into the chromosomal genome structure of Flemingia macrophylla.</title>
        <authorList>
            <person name="Ding Y."/>
            <person name="Zhao Y."/>
            <person name="Bi W."/>
            <person name="Wu M."/>
            <person name="Zhao G."/>
            <person name="Gong Y."/>
            <person name="Li W."/>
            <person name="Zhang P."/>
        </authorList>
    </citation>
    <scope>NUCLEOTIDE SEQUENCE [LARGE SCALE GENOMIC DNA]</scope>
    <source>
        <strain evidence="1">DYQJB</strain>
        <tissue evidence="1">Leaf</tissue>
    </source>
</reference>
<dbReference type="Proteomes" id="UP001603857">
    <property type="component" value="Unassembled WGS sequence"/>
</dbReference>
<sequence>MTRSDSSPLVDFDPEIERTLRATRRRLFANNPTNQELLNRSQLLNSEFESLHSDFISSILDSDSISVSSTHSDSKIIMAQRERTLRELAAPDFTYESLCIQYPNEDVPDELKTGLIHLLP</sequence>
<name>A0ABD1L6K6_9FABA</name>
<comment type="caution">
    <text evidence="1">The sequence shown here is derived from an EMBL/GenBank/DDBJ whole genome shotgun (WGS) entry which is preliminary data.</text>
</comment>
<dbReference type="EMBL" id="JBGMDY010000011">
    <property type="protein sequence ID" value="KAL2319140.1"/>
    <property type="molecule type" value="Genomic_DNA"/>
</dbReference>
<gene>
    <name evidence="1" type="ORF">Fmac_033016</name>
</gene>
<proteinExistence type="predicted"/>
<dbReference type="AlphaFoldDB" id="A0ABD1L6K6"/>
<keyword evidence="2" id="KW-1185">Reference proteome</keyword>
<organism evidence="1 2">
    <name type="scientific">Flemingia macrophylla</name>
    <dbReference type="NCBI Taxonomy" id="520843"/>
    <lineage>
        <taxon>Eukaryota</taxon>
        <taxon>Viridiplantae</taxon>
        <taxon>Streptophyta</taxon>
        <taxon>Embryophyta</taxon>
        <taxon>Tracheophyta</taxon>
        <taxon>Spermatophyta</taxon>
        <taxon>Magnoliopsida</taxon>
        <taxon>eudicotyledons</taxon>
        <taxon>Gunneridae</taxon>
        <taxon>Pentapetalae</taxon>
        <taxon>rosids</taxon>
        <taxon>fabids</taxon>
        <taxon>Fabales</taxon>
        <taxon>Fabaceae</taxon>
        <taxon>Papilionoideae</taxon>
        <taxon>50 kb inversion clade</taxon>
        <taxon>NPAAA clade</taxon>
        <taxon>indigoferoid/millettioid clade</taxon>
        <taxon>Phaseoleae</taxon>
        <taxon>Flemingia</taxon>
    </lineage>
</organism>
<evidence type="ECO:0000313" key="1">
    <source>
        <dbReference type="EMBL" id="KAL2319140.1"/>
    </source>
</evidence>
<accession>A0ABD1L6K6</accession>
<evidence type="ECO:0000313" key="2">
    <source>
        <dbReference type="Proteomes" id="UP001603857"/>
    </source>
</evidence>
<protein>
    <submittedName>
        <fullName evidence="1">Uncharacterized protein</fullName>
    </submittedName>
</protein>